<dbReference type="PANTHER" id="PTHR22617:SF43">
    <property type="entry name" value="PROTEIN PILI"/>
    <property type="match status" value="1"/>
</dbReference>
<dbReference type="EMBL" id="JAEDAK010000007">
    <property type="protein sequence ID" value="MBH9577599.1"/>
    <property type="molecule type" value="Genomic_DNA"/>
</dbReference>
<dbReference type="InterPro" id="IPR036061">
    <property type="entry name" value="CheW-like_dom_sf"/>
</dbReference>
<dbReference type="Proteomes" id="UP000613266">
    <property type="component" value="Unassembled WGS sequence"/>
</dbReference>
<dbReference type="GO" id="GO:0006935">
    <property type="term" value="P:chemotaxis"/>
    <property type="evidence" value="ECO:0007669"/>
    <property type="project" value="InterPro"/>
</dbReference>
<dbReference type="RefSeq" id="WP_198111369.1">
    <property type="nucleotide sequence ID" value="NZ_JAEDAK010000007.1"/>
</dbReference>
<dbReference type="Gene3D" id="2.40.50.180">
    <property type="entry name" value="CheA-289, Domain 4"/>
    <property type="match status" value="1"/>
</dbReference>
<organism evidence="2 3">
    <name type="scientific">Inhella proteolytica</name>
    <dbReference type="NCBI Taxonomy" id="2795029"/>
    <lineage>
        <taxon>Bacteria</taxon>
        <taxon>Pseudomonadati</taxon>
        <taxon>Pseudomonadota</taxon>
        <taxon>Betaproteobacteria</taxon>
        <taxon>Burkholderiales</taxon>
        <taxon>Sphaerotilaceae</taxon>
        <taxon>Inhella</taxon>
    </lineage>
</organism>
<sequence>MSNKQALRDFQARLAQRLQAVREQTQTARWLAVDCAGLGLLLPLQHAAEIFAPVPVTTVPYTQPWMIGVANLRGGLHTIVDLAQFLGLREGRAETQGGRLVAFNPELNINCALLVDKLLGLRGEEQLAPAQGAGTRPHFASDQRVDDKGRVWQVLDLDALARFQPFLDIVV</sequence>
<feature type="domain" description="CheW-like" evidence="1">
    <location>
        <begin position="27"/>
        <end position="166"/>
    </location>
</feature>
<protein>
    <submittedName>
        <fullName evidence="2">Chemotaxis protein CheW</fullName>
    </submittedName>
</protein>
<comment type="caution">
    <text evidence="2">The sequence shown here is derived from an EMBL/GenBank/DDBJ whole genome shotgun (WGS) entry which is preliminary data.</text>
</comment>
<dbReference type="PROSITE" id="PS50851">
    <property type="entry name" value="CHEW"/>
    <property type="match status" value="1"/>
</dbReference>
<dbReference type="GO" id="GO:0007165">
    <property type="term" value="P:signal transduction"/>
    <property type="evidence" value="ECO:0007669"/>
    <property type="project" value="InterPro"/>
</dbReference>
<evidence type="ECO:0000313" key="3">
    <source>
        <dbReference type="Proteomes" id="UP000613266"/>
    </source>
</evidence>
<dbReference type="InterPro" id="IPR039315">
    <property type="entry name" value="CheW"/>
</dbReference>
<dbReference type="AlphaFoldDB" id="A0A931J153"/>
<evidence type="ECO:0000259" key="1">
    <source>
        <dbReference type="PROSITE" id="PS50851"/>
    </source>
</evidence>
<dbReference type="InterPro" id="IPR002545">
    <property type="entry name" value="CheW-lke_dom"/>
</dbReference>
<gene>
    <name evidence="2" type="ORF">I7X39_11870</name>
</gene>
<dbReference type="Pfam" id="PF01584">
    <property type="entry name" value="CheW"/>
    <property type="match status" value="1"/>
</dbReference>
<reference evidence="2" key="1">
    <citation type="submission" date="2020-12" db="EMBL/GenBank/DDBJ databases">
        <title>The genome sequence of Inhella sp. 1Y17.</title>
        <authorList>
            <person name="Liu Y."/>
        </authorList>
    </citation>
    <scope>NUCLEOTIDE SEQUENCE</scope>
    <source>
        <strain evidence="2">1Y17</strain>
    </source>
</reference>
<dbReference type="SUPFAM" id="SSF50341">
    <property type="entry name" value="CheW-like"/>
    <property type="match status" value="1"/>
</dbReference>
<accession>A0A931J153</accession>
<dbReference type="PANTHER" id="PTHR22617">
    <property type="entry name" value="CHEMOTAXIS SENSOR HISTIDINE KINASE-RELATED"/>
    <property type="match status" value="1"/>
</dbReference>
<dbReference type="SMART" id="SM00260">
    <property type="entry name" value="CheW"/>
    <property type="match status" value="1"/>
</dbReference>
<keyword evidence="3" id="KW-1185">Reference proteome</keyword>
<proteinExistence type="predicted"/>
<dbReference type="GO" id="GO:0005829">
    <property type="term" value="C:cytosol"/>
    <property type="evidence" value="ECO:0007669"/>
    <property type="project" value="TreeGrafter"/>
</dbReference>
<name>A0A931J153_9BURK</name>
<evidence type="ECO:0000313" key="2">
    <source>
        <dbReference type="EMBL" id="MBH9577599.1"/>
    </source>
</evidence>